<accession>A0ABW9JAG1</accession>
<protein>
    <submittedName>
        <fullName evidence="1">Uncharacterized protein</fullName>
    </submittedName>
</protein>
<comment type="caution">
    <text evidence="1">The sequence shown here is derived from an EMBL/GenBank/DDBJ whole genome shotgun (WGS) entry which is preliminary data.</text>
</comment>
<evidence type="ECO:0000313" key="1">
    <source>
        <dbReference type="EMBL" id="MFN0257489.1"/>
    </source>
</evidence>
<reference evidence="1 2" key="1">
    <citation type="submission" date="2024-12" db="EMBL/GenBank/DDBJ databases">
        <authorList>
            <person name="Hu S."/>
        </authorList>
    </citation>
    <scope>NUCLEOTIDE SEQUENCE [LARGE SCALE GENOMIC DNA]</scope>
    <source>
        <strain evidence="1 2">THG-T11</strain>
    </source>
</reference>
<evidence type="ECO:0000313" key="2">
    <source>
        <dbReference type="Proteomes" id="UP001517247"/>
    </source>
</evidence>
<sequence>MSYFGGLGAGKGWSTFSFILTPAEFELLFKDLQFNFVIDNERVEIDYQQTERSIVFNGYKQFFEQILTGKKKLSEKAKWEIESLIRISIIDDLKKIEFDDIIGKKGLVSKDYKLVKPTEPVINIGPFYITLTGNEKLSTTFFNTDGIIGLQLSYPKAVSWKTDNFETVQDTKSFPASQLFEVLVKRIKSVAHKAKVTFNTTTFNPNFWISNEAAAVINKNQYLISTQLTIA</sequence>
<dbReference type="EMBL" id="SSHJ02000009">
    <property type="protein sequence ID" value="MFN0257489.1"/>
    <property type="molecule type" value="Genomic_DNA"/>
</dbReference>
<keyword evidence="2" id="KW-1185">Reference proteome</keyword>
<dbReference type="Proteomes" id="UP001517247">
    <property type="component" value="Unassembled WGS sequence"/>
</dbReference>
<organism evidence="1 2">
    <name type="scientific">Pedobacter ureilyticus</name>
    <dbReference type="NCBI Taxonomy" id="1393051"/>
    <lineage>
        <taxon>Bacteria</taxon>
        <taxon>Pseudomonadati</taxon>
        <taxon>Bacteroidota</taxon>
        <taxon>Sphingobacteriia</taxon>
        <taxon>Sphingobacteriales</taxon>
        <taxon>Sphingobacteriaceae</taxon>
        <taxon>Pedobacter</taxon>
    </lineage>
</organism>
<gene>
    <name evidence="1" type="ORF">E6A44_018015</name>
</gene>
<name>A0ABW9JAG1_9SPHI</name>
<proteinExistence type="predicted"/>
<dbReference type="RefSeq" id="WP_138724570.1">
    <property type="nucleotide sequence ID" value="NZ_SSHJ02000009.1"/>
</dbReference>